<dbReference type="EMBL" id="BKBC01000001">
    <property type="protein sequence ID" value="GEQ19649.1"/>
    <property type="molecule type" value="Genomic_DNA"/>
</dbReference>
<keyword evidence="5 8" id="KW-0812">Transmembrane</keyword>
<evidence type="ECO:0000256" key="3">
    <source>
        <dbReference type="ARBA" id="ARBA00022448"/>
    </source>
</evidence>
<evidence type="ECO:0000256" key="2">
    <source>
        <dbReference type="ARBA" id="ARBA00009773"/>
    </source>
</evidence>
<evidence type="ECO:0000256" key="6">
    <source>
        <dbReference type="ARBA" id="ARBA00022989"/>
    </source>
</evidence>
<evidence type="ECO:0000313" key="9">
    <source>
        <dbReference type="EMBL" id="GEQ19649.1"/>
    </source>
</evidence>
<gene>
    <name evidence="9" type="ORF">CBU02nite_01550</name>
    <name evidence="10" type="ORF">GND98_001605</name>
</gene>
<dbReference type="InterPro" id="IPR002549">
    <property type="entry name" value="AI-2E-like"/>
</dbReference>
<comment type="caution">
    <text evidence="9">The sequence shown here is derived from an EMBL/GenBank/DDBJ whole genome shotgun (WGS) entry which is preliminary data.</text>
</comment>
<comment type="similarity">
    <text evidence="2">Belongs to the autoinducer-2 exporter (AI-2E) (TC 2.A.86) family.</text>
</comment>
<feature type="transmembrane region" description="Helical" evidence="8">
    <location>
        <begin position="152"/>
        <end position="171"/>
    </location>
</feature>
<keyword evidence="6 8" id="KW-1133">Transmembrane helix</keyword>
<evidence type="ECO:0000313" key="10">
    <source>
        <dbReference type="EMBL" id="NAS16601.1"/>
    </source>
</evidence>
<evidence type="ECO:0000256" key="7">
    <source>
        <dbReference type="ARBA" id="ARBA00023136"/>
    </source>
</evidence>
<dbReference type="Proteomes" id="UP000321089">
    <property type="component" value="Unassembled WGS sequence"/>
</dbReference>
<protein>
    <submittedName>
        <fullName evidence="9">AI-2E family transporter</fullName>
    </submittedName>
</protein>
<evidence type="ECO:0000313" key="11">
    <source>
        <dbReference type="Proteomes" id="UP000321089"/>
    </source>
</evidence>
<dbReference type="PANTHER" id="PTHR21716:SF53">
    <property type="entry name" value="PERMEASE PERM-RELATED"/>
    <property type="match status" value="1"/>
</dbReference>
<feature type="transmembrane region" description="Helical" evidence="8">
    <location>
        <begin position="211"/>
        <end position="232"/>
    </location>
</feature>
<keyword evidence="7 8" id="KW-0472">Membrane</keyword>
<feature type="transmembrane region" description="Helical" evidence="8">
    <location>
        <begin position="316"/>
        <end position="334"/>
    </location>
</feature>
<evidence type="ECO:0000313" key="12">
    <source>
        <dbReference type="Proteomes" id="UP000474042"/>
    </source>
</evidence>
<feature type="transmembrane region" description="Helical" evidence="8">
    <location>
        <begin position="12"/>
        <end position="29"/>
    </location>
</feature>
<keyword evidence="3" id="KW-0813">Transport</keyword>
<comment type="subcellular location">
    <subcellularLocation>
        <location evidence="1">Cell membrane</location>
        <topology evidence="1">Multi-pass membrane protein</topology>
    </subcellularLocation>
</comment>
<sequence>MNLRKHKSKLFIILSILIIVIFISLYLFNSSIKEIVNIIFISFSLSYVLNPAKEFLMTKLKVNKRTSSLIIILIVVGLIIGGITVMLPSFVDELASVGDVFDNVEKFYNNIADKFNLNSIPGINSIYNSIVEKGNGLLTSVSDNLLDYILEASSKILSLAVIPIIIYYFMCDGDRLFSRMMLILPTNKREVTQNIVMDINKVLKRYISGQLYLCGIIGILTFILLLSLQIKFPLWIAIFNALFNIIPYFGPIFGMVPAVIVALMISPAKALWVLIGMILIQQIEGNILSPKITGDSIEMHPFVIIVLLLIGDKFGGFIGMIVVVPIAVVIKVLYDDINYYLF</sequence>
<name>A0A0Q0YBT9_CLOBU</name>
<feature type="transmembrane region" description="Helical" evidence="8">
    <location>
        <begin position="252"/>
        <end position="280"/>
    </location>
</feature>
<dbReference type="GO" id="GO:0055085">
    <property type="term" value="P:transmembrane transport"/>
    <property type="evidence" value="ECO:0007669"/>
    <property type="project" value="TreeGrafter"/>
</dbReference>
<dbReference type="AlphaFoldDB" id="A0A0Q0YBT9"/>
<dbReference type="PANTHER" id="PTHR21716">
    <property type="entry name" value="TRANSMEMBRANE PROTEIN"/>
    <property type="match status" value="1"/>
</dbReference>
<dbReference type="Proteomes" id="UP000474042">
    <property type="component" value="Unassembled WGS sequence"/>
</dbReference>
<reference evidence="10 12" key="2">
    <citation type="submission" date="2020-01" db="EMBL/GenBank/DDBJ databases">
        <title>Genome sequence of a 1,3-propanediol producer, Clostridium butyricum S3.</title>
        <authorList>
            <person name="Zhou J."/>
        </authorList>
    </citation>
    <scope>NUCLEOTIDE SEQUENCE [LARGE SCALE GENOMIC DNA]</scope>
    <source>
        <strain evidence="10 12">S3</strain>
    </source>
</reference>
<dbReference type="Pfam" id="PF01594">
    <property type="entry name" value="AI-2E_transport"/>
    <property type="match status" value="1"/>
</dbReference>
<evidence type="ECO:0000256" key="4">
    <source>
        <dbReference type="ARBA" id="ARBA00022475"/>
    </source>
</evidence>
<evidence type="ECO:0000256" key="5">
    <source>
        <dbReference type="ARBA" id="ARBA00022692"/>
    </source>
</evidence>
<dbReference type="RefSeq" id="WP_002579536.1">
    <property type="nucleotide sequence ID" value="NZ_BKBB01000018.1"/>
</dbReference>
<evidence type="ECO:0000256" key="1">
    <source>
        <dbReference type="ARBA" id="ARBA00004651"/>
    </source>
</evidence>
<reference evidence="9 11" key="1">
    <citation type="submission" date="2019-07" db="EMBL/GenBank/DDBJ databases">
        <title>Whole genome shotgun sequence of Clostridium butyricum NBRC 3858.</title>
        <authorList>
            <person name="Hosoyama A."/>
            <person name="Uohara A."/>
            <person name="Ohji S."/>
            <person name="Ichikawa N."/>
        </authorList>
    </citation>
    <scope>NUCLEOTIDE SEQUENCE [LARGE SCALE GENOMIC DNA]</scope>
    <source>
        <strain evidence="9 11">NBRC 3858</strain>
    </source>
</reference>
<accession>A0A0Q0YBT9</accession>
<proteinExistence type="inferred from homology"/>
<evidence type="ECO:0000256" key="8">
    <source>
        <dbReference type="SAM" id="Phobius"/>
    </source>
</evidence>
<organism evidence="9 11">
    <name type="scientific">Clostridium butyricum</name>
    <dbReference type="NCBI Taxonomy" id="1492"/>
    <lineage>
        <taxon>Bacteria</taxon>
        <taxon>Bacillati</taxon>
        <taxon>Bacillota</taxon>
        <taxon>Clostridia</taxon>
        <taxon>Eubacteriales</taxon>
        <taxon>Clostridiaceae</taxon>
        <taxon>Clostridium</taxon>
    </lineage>
</organism>
<dbReference type="OrthoDB" id="9793390at2"/>
<dbReference type="KEGG" id="cbut:ATN24_07140"/>
<feature type="transmembrane region" description="Helical" evidence="8">
    <location>
        <begin position="68"/>
        <end position="91"/>
    </location>
</feature>
<keyword evidence="4" id="KW-1003">Cell membrane</keyword>
<dbReference type="GO" id="GO:0005886">
    <property type="term" value="C:plasma membrane"/>
    <property type="evidence" value="ECO:0007669"/>
    <property type="project" value="UniProtKB-SubCell"/>
</dbReference>
<dbReference type="EMBL" id="WOFV02000003">
    <property type="protein sequence ID" value="NAS16601.1"/>
    <property type="molecule type" value="Genomic_DNA"/>
</dbReference>